<feature type="domain" description="Pili assembly chaperone N-terminal" evidence="2">
    <location>
        <begin position="34"/>
        <end position="153"/>
    </location>
</feature>
<dbReference type="InterPro" id="IPR050643">
    <property type="entry name" value="Periplasmic_pilus_chap"/>
</dbReference>
<keyword evidence="1" id="KW-0732">Signal</keyword>
<feature type="chain" id="PRO_5046641601" evidence="1">
    <location>
        <begin position="26"/>
        <end position="245"/>
    </location>
</feature>
<keyword evidence="4" id="KW-1185">Reference proteome</keyword>
<proteinExistence type="predicted"/>
<organism evidence="3 4">
    <name type="scientific">Brevundimonas nasdae</name>
    <dbReference type="NCBI Taxonomy" id="172043"/>
    <lineage>
        <taxon>Bacteria</taxon>
        <taxon>Pseudomonadati</taxon>
        <taxon>Pseudomonadota</taxon>
        <taxon>Alphaproteobacteria</taxon>
        <taxon>Caulobacterales</taxon>
        <taxon>Caulobacteraceae</taxon>
        <taxon>Brevundimonas</taxon>
    </lineage>
</organism>
<dbReference type="PANTHER" id="PTHR30251:SF4">
    <property type="entry name" value="SLR1668 PROTEIN"/>
    <property type="match status" value="1"/>
</dbReference>
<accession>A0ABX8TG18</accession>
<dbReference type="PANTHER" id="PTHR30251">
    <property type="entry name" value="PILUS ASSEMBLY CHAPERONE"/>
    <property type="match status" value="1"/>
</dbReference>
<dbReference type="GeneID" id="94376900"/>
<name>A0ABX8TG18_9CAUL</name>
<evidence type="ECO:0000313" key="3">
    <source>
        <dbReference type="EMBL" id="QYC10147.1"/>
    </source>
</evidence>
<protein>
    <submittedName>
        <fullName evidence="3">Fimbria/pilus periplasmic chaperone</fullName>
    </submittedName>
</protein>
<dbReference type="EMBL" id="CP080034">
    <property type="protein sequence ID" value="QYC10147.1"/>
    <property type="molecule type" value="Genomic_DNA"/>
</dbReference>
<evidence type="ECO:0000313" key="4">
    <source>
        <dbReference type="Proteomes" id="UP000824334"/>
    </source>
</evidence>
<dbReference type="Pfam" id="PF00345">
    <property type="entry name" value="PapD_N"/>
    <property type="match status" value="1"/>
</dbReference>
<sequence>MTRRGFAALLAATVLMTGVTAPAYAMDITPMVSKITPTGSGSSYRMTIRNTSAVPATVEIEVYRMQVDDKGERSLVAEDNDIVAFPVQSVIPANREQVVQIRYIGDPTEEGRMYLVRAAQLPINMPTTTAEGGAGADVQVAFTINTYVFVAPARSRGVIDVTSVTRAPNGDILLETRNTGNGFAYLREAKITLKTADGKTIDIAPADIDVGQVSAVSGGATRQVRIPAALAATAAGDVTASIVLL</sequence>
<evidence type="ECO:0000256" key="1">
    <source>
        <dbReference type="SAM" id="SignalP"/>
    </source>
</evidence>
<evidence type="ECO:0000259" key="2">
    <source>
        <dbReference type="Pfam" id="PF00345"/>
    </source>
</evidence>
<dbReference type="Proteomes" id="UP000824334">
    <property type="component" value="Chromosome"/>
</dbReference>
<dbReference type="RefSeq" id="WP_219352981.1">
    <property type="nucleotide sequence ID" value="NZ_CP080034.1"/>
</dbReference>
<gene>
    <name evidence="3" type="ORF">KWG56_16540</name>
</gene>
<dbReference type="InterPro" id="IPR016147">
    <property type="entry name" value="Pili_assmbl_chaperone_N"/>
</dbReference>
<feature type="signal peptide" evidence="1">
    <location>
        <begin position="1"/>
        <end position="25"/>
    </location>
</feature>
<reference evidence="3 4" key="1">
    <citation type="submission" date="2021-07" db="EMBL/GenBank/DDBJ databases">
        <title>Isolation and characterization of bacteria from a gold mining with a capacity of golden bioaccumulation.</title>
        <authorList>
            <person name="Yang X.J."/>
        </authorList>
    </citation>
    <scope>NUCLEOTIDE SEQUENCE [LARGE SCALE GENOMIC DNA]</scope>
    <source>
        <strain evidence="3 4">Au29</strain>
    </source>
</reference>